<feature type="domain" description="NADH-quinone oxidoreductase subunit D" evidence="3">
    <location>
        <begin position="118"/>
        <end position="274"/>
    </location>
</feature>
<keyword evidence="1" id="KW-0560">Oxidoreductase</keyword>
<dbReference type="Pfam" id="PF00374">
    <property type="entry name" value="NiFeSe_Hases"/>
    <property type="match status" value="1"/>
</dbReference>
<organism evidence="4 5">
    <name type="scientific">candidate division MSBL1 archaeon SCGC-AAA382A13</name>
    <dbReference type="NCBI Taxonomy" id="1698279"/>
    <lineage>
        <taxon>Archaea</taxon>
        <taxon>Methanobacteriati</taxon>
        <taxon>Methanobacteriota</taxon>
        <taxon>candidate division MSBL1</taxon>
    </lineage>
</organism>
<keyword evidence="2" id="KW-0408">Iron</keyword>
<keyword evidence="2" id="KW-0479">Metal-binding</keyword>
<dbReference type="InterPro" id="IPR029014">
    <property type="entry name" value="NiFe-Hase_large"/>
</dbReference>
<keyword evidence="2" id="KW-0533">Nickel</keyword>
<keyword evidence="5" id="KW-1185">Reference proteome</keyword>
<dbReference type="EMBL" id="LHYD01000049">
    <property type="protein sequence ID" value="KXB04655.1"/>
    <property type="molecule type" value="Genomic_DNA"/>
</dbReference>
<dbReference type="Proteomes" id="UP000070311">
    <property type="component" value="Unassembled WGS sequence"/>
</dbReference>
<dbReference type="SUPFAM" id="SSF56762">
    <property type="entry name" value="HydB/Nqo4-like"/>
    <property type="match status" value="1"/>
</dbReference>
<dbReference type="GO" id="GO:0016651">
    <property type="term" value="F:oxidoreductase activity, acting on NAD(P)H"/>
    <property type="evidence" value="ECO:0007669"/>
    <property type="project" value="InterPro"/>
</dbReference>
<feature type="binding site" evidence="2">
    <location>
        <position position="61"/>
    </location>
    <ligand>
        <name>Ni(2+)</name>
        <dbReference type="ChEBI" id="CHEBI:49786"/>
    </ligand>
</feature>
<evidence type="ECO:0000313" key="4">
    <source>
        <dbReference type="EMBL" id="KXB04655.1"/>
    </source>
</evidence>
<feature type="binding site" evidence="2">
    <location>
        <position position="64"/>
    </location>
    <ligand>
        <name>Fe cation</name>
        <dbReference type="ChEBI" id="CHEBI:24875"/>
    </ligand>
</feature>
<dbReference type="AlphaFoldDB" id="A0A133VDZ9"/>
<feature type="binding site" evidence="2">
    <location>
        <position position="349"/>
    </location>
    <ligand>
        <name>Fe cation</name>
        <dbReference type="ChEBI" id="CHEBI:24875"/>
    </ligand>
</feature>
<dbReference type="Gene3D" id="1.10.645.10">
    <property type="entry name" value="Cytochrome-c3 Hydrogenase, chain B"/>
    <property type="match status" value="1"/>
</dbReference>
<dbReference type="GO" id="GO:0048038">
    <property type="term" value="F:quinone binding"/>
    <property type="evidence" value="ECO:0007669"/>
    <property type="project" value="InterPro"/>
</dbReference>
<protein>
    <recommendedName>
        <fullName evidence="3">NADH-quinone oxidoreductase subunit D domain-containing protein</fullName>
    </recommendedName>
</protein>
<sequence>MSVPIGPLHPALKEPLRIKLEAEGERVINAEVDLGYVHRGIEKAMVGKTWQDAIYLSSRVCGICSGIHNMNFVETLEEIVEVDLPERAKYLRVIINELDRIQSHLIGNMAVALGIEHETLALWMLDIREDAMNLIEEITGHRAILDWARLGGVRLDVDPDVLQSIPEKLENLQEKNNRYKRMFESGPVALRTKGIGYMSKKEAEQATGPIARASGVKFDWRFEHPTYQELDFSSIYREGGDVLARTVQRFEEINQSIELIEKVLDKIEPGPVREYPEMIEGEAEHRGEAPRGELTYYVKTDEEGKIKDATIRTPSVLNVQACVDYMMGGAPTIADAVAIYESVDPCIACLER</sequence>
<comment type="cofactor">
    <cofactor evidence="2">
        <name>Fe cation</name>
        <dbReference type="ChEBI" id="CHEBI:24875"/>
    </cofactor>
</comment>
<dbReference type="InterPro" id="IPR018194">
    <property type="entry name" value="Ni-dep_hyd_lsu_Ni_BS"/>
</dbReference>
<proteinExistence type="predicted"/>
<feature type="binding site" evidence="2">
    <location>
        <position position="42"/>
    </location>
    <ligand>
        <name>Mg(2+)</name>
        <dbReference type="ChEBI" id="CHEBI:18420"/>
    </ligand>
</feature>
<dbReference type="GO" id="GO:0051287">
    <property type="term" value="F:NAD binding"/>
    <property type="evidence" value="ECO:0007669"/>
    <property type="project" value="InterPro"/>
</dbReference>
<comment type="caution">
    <text evidence="4">The sequence shown here is derived from an EMBL/GenBank/DDBJ whole genome shotgun (WGS) entry which is preliminary data.</text>
</comment>
<feature type="binding site" evidence="2">
    <location>
        <position position="346"/>
    </location>
    <ligand>
        <name>Ni(2+)</name>
        <dbReference type="ChEBI" id="CHEBI:49786"/>
    </ligand>
</feature>
<feature type="binding site" evidence="2">
    <location>
        <position position="311"/>
    </location>
    <ligand>
        <name>Mg(2+)</name>
        <dbReference type="ChEBI" id="CHEBI:18420"/>
    </ligand>
</feature>
<dbReference type="InterPro" id="IPR052197">
    <property type="entry name" value="ComplexI_49kDa-like"/>
</dbReference>
<dbReference type="PANTHER" id="PTHR43485:SF1">
    <property type="entry name" value="FORMATE HYDROGENLYASE SUBUNIT 5-RELATED"/>
    <property type="match status" value="1"/>
</dbReference>
<evidence type="ECO:0000259" key="3">
    <source>
        <dbReference type="Pfam" id="PF00346"/>
    </source>
</evidence>
<reference evidence="4 5" key="1">
    <citation type="journal article" date="2016" name="Sci. Rep.">
        <title>Metabolic traits of an uncultured archaeal lineage -MSBL1- from brine pools of the Red Sea.</title>
        <authorList>
            <person name="Mwirichia R."/>
            <person name="Alam I."/>
            <person name="Rashid M."/>
            <person name="Vinu M."/>
            <person name="Ba-Alawi W."/>
            <person name="Anthony Kamau A."/>
            <person name="Kamanda Ngugi D."/>
            <person name="Goker M."/>
            <person name="Klenk H.P."/>
            <person name="Bajic V."/>
            <person name="Stingl U."/>
        </authorList>
    </citation>
    <scope>NUCLEOTIDE SEQUENCE [LARGE SCALE GENOMIC DNA]</scope>
    <source>
        <strain evidence="4">SCGC-AAA382A13</strain>
    </source>
</reference>
<dbReference type="InterPro" id="IPR001135">
    <property type="entry name" value="NADH_Q_OxRdtase_suD"/>
</dbReference>
<dbReference type="GO" id="GO:0008901">
    <property type="term" value="F:ferredoxin hydrogenase activity"/>
    <property type="evidence" value="ECO:0007669"/>
    <property type="project" value="InterPro"/>
</dbReference>
<feature type="binding site" evidence="2">
    <location>
        <position position="64"/>
    </location>
    <ligand>
        <name>Ni(2+)</name>
        <dbReference type="ChEBI" id="CHEBI:49786"/>
    </ligand>
</feature>
<feature type="domain" description="NADH-quinone oxidoreductase subunit D" evidence="3">
    <location>
        <begin position="276"/>
        <end position="352"/>
    </location>
</feature>
<comment type="cofactor">
    <cofactor evidence="2">
        <name>Ni(2+)</name>
        <dbReference type="ChEBI" id="CHEBI:49786"/>
    </cofactor>
</comment>
<dbReference type="GO" id="GO:0016151">
    <property type="term" value="F:nickel cation binding"/>
    <property type="evidence" value="ECO:0007669"/>
    <property type="project" value="InterPro"/>
</dbReference>
<dbReference type="InterPro" id="IPR001501">
    <property type="entry name" value="Ni-dep_hyd_lsu"/>
</dbReference>
<accession>A0A133VDZ9</accession>
<keyword evidence="2" id="KW-0460">Magnesium</keyword>
<dbReference type="PROSITE" id="PS00507">
    <property type="entry name" value="NI_HGENASE_L_1"/>
    <property type="match status" value="1"/>
</dbReference>
<evidence type="ECO:0000256" key="2">
    <source>
        <dbReference type="PIRSR" id="PIRSR601501-1"/>
    </source>
</evidence>
<dbReference type="Pfam" id="PF00346">
    <property type="entry name" value="Complex1_49kDa"/>
    <property type="match status" value="2"/>
</dbReference>
<gene>
    <name evidence="4" type="ORF">AKJ50_02155</name>
</gene>
<evidence type="ECO:0000313" key="5">
    <source>
        <dbReference type="Proteomes" id="UP000070311"/>
    </source>
</evidence>
<evidence type="ECO:0000256" key="1">
    <source>
        <dbReference type="ARBA" id="ARBA00023002"/>
    </source>
</evidence>
<dbReference type="PANTHER" id="PTHR43485">
    <property type="entry name" value="HYDROGENASE-4 COMPONENT G"/>
    <property type="match status" value="1"/>
</dbReference>
<name>A0A133VDZ9_9EURY</name>